<organism evidence="1">
    <name type="scientific">Oryza barthii</name>
    <dbReference type="NCBI Taxonomy" id="65489"/>
    <lineage>
        <taxon>Eukaryota</taxon>
        <taxon>Viridiplantae</taxon>
        <taxon>Streptophyta</taxon>
        <taxon>Embryophyta</taxon>
        <taxon>Tracheophyta</taxon>
        <taxon>Spermatophyta</taxon>
        <taxon>Magnoliopsida</taxon>
        <taxon>Liliopsida</taxon>
        <taxon>Poales</taxon>
        <taxon>Poaceae</taxon>
        <taxon>BOP clade</taxon>
        <taxon>Oryzoideae</taxon>
        <taxon>Oryzeae</taxon>
        <taxon>Oryzinae</taxon>
        <taxon>Oryza</taxon>
    </lineage>
</organism>
<keyword evidence="2" id="KW-1185">Reference proteome</keyword>
<protein>
    <submittedName>
        <fullName evidence="1">Uncharacterized protein</fullName>
    </submittedName>
</protein>
<name>A0A0D3ELN3_9ORYZ</name>
<reference evidence="1" key="1">
    <citation type="journal article" date="2009" name="Rice">
        <title>De Novo Next Generation Sequencing of Plant Genomes.</title>
        <authorList>
            <person name="Rounsley S."/>
            <person name="Marri P.R."/>
            <person name="Yu Y."/>
            <person name="He R."/>
            <person name="Sisneros N."/>
            <person name="Goicoechea J.L."/>
            <person name="Lee S.J."/>
            <person name="Angelova A."/>
            <person name="Kudrna D."/>
            <person name="Luo M."/>
            <person name="Affourtit J."/>
            <person name="Desany B."/>
            <person name="Knight J."/>
            <person name="Niazi F."/>
            <person name="Egholm M."/>
            <person name="Wing R.A."/>
        </authorList>
    </citation>
    <scope>NUCLEOTIDE SEQUENCE [LARGE SCALE GENOMIC DNA]</scope>
    <source>
        <strain evidence="1">cv. IRGC 105608</strain>
    </source>
</reference>
<dbReference type="EnsemblPlants" id="OBART01G09050.1">
    <property type="protein sequence ID" value="OBART01G09050.1"/>
    <property type="gene ID" value="OBART01G09050"/>
</dbReference>
<dbReference type="Proteomes" id="UP000026960">
    <property type="component" value="Chromosome 1"/>
</dbReference>
<accession>A0A0D3ELN3</accession>
<proteinExistence type="predicted"/>
<reference evidence="1" key="2">
    <citation type="submission" date="2015-03" db="UniProtKB">
        <authorList>
            <consortium name="EnsemblPlants"/>
        </authorList>
    </citation>
    <scope>IDENTIFICATION</scope>
</reference>
<evidence type="ECO:0000313" key="1">
    <source>
        <dbReference type="EnsemblPlants" id="OBART01G09050.1"/>
    </source>
</evidence>
<sequence length="69" mass="7498">MPVADRNAVSWTAAIGVLMRAGRANLYSSTTLKANMKGEYPRQDKKEGQAWVKAGASRLQEFGILGDIT</sequence>
<dbReference type="PaxDb" id="65489-OBART01G09050.1"/>
<dbReference type="Gramene" id="OBART01G09050.1">
    <property type="protein sequence ID" value="OBART01G09050.1"/>
    <property type="gene ID" value="OBART01G09050"/>
</dbReference>
<dbReference type="HOGENOM" id="CLU_2779823_0_0_1"/>
<dbReference type="AlphaFoldDB" id="A0A0D3ELN3"/>
<evidence type="ECO:0000313" key="2">
    <source>
        <dbReference type="Proteomes" id="UP000026960"/>
    </source>
</evidence>